<accession>A0A378BC98</accession>
<reference evidence="1 2" key="1">
    <citation type="submission" date="2018-06" db="EMBL/GenBank/DDBJ databases">
        <authorList>
            <consortium name="Pathogen Informatics"/>
            <person name="Doyle S."/>
        </authorList>
    </citation>
    <scope>NUCLEOTIDE SEQUENCE [LARGE SCALE GENOMIC DNA]</scope>
    <source>
        <strain evidence="1 2">NCTC204</strain>
    </source>
</reference>
<dbReference type="AlphaFoldDB" id="A0A378BC98"/>
<gene>
    <name evidence="1" type="ORF">NCTC204_05805</name>
</gene>
<protein>
    <submittedName>
        <fullName evidence="1">Type VI secretion protein</fullName>
    </submittedName>
</protein>
<dbReference type="PANTHER" id="PTHR37024:SF5">
    <property type="entry name" value="IMPA N-TERMINAL DOMAIN-CONTAINING PROTEIN"/>
    <property type="match status" value="1"/>
</dbReference>
<name>A0A378BC98_KLEPN</name>
<evidence type="ECO:0000313" key="2">
    <source>
        <dbReference type="Proteomes" id="UP000255192"/>
    </source>
</evidence>
<dbReference type="Pfam" id="PF16989">
    <property type="entry name" value="T6SS_VasJ"/>
    <property type="match status" value="1"/>
</dbReference>
<sequence>MAATSADEVLSLEPEVLTRADDEGIESALNWLQAQPGYTTSRNRWLMRLLMARVSEQYGKNEMALHLLAELDSRAREMTLEQWKPELIFEVKARRLRLLRGKAGRSEAEKNRLLPEMESLLAGLIALDPARAAVLCS</sequence>
<evidence type="ECO:0000313" key="1">
    <source>
        <dbReference type="EMBL" id="STV36249.1"/>
    </source>
</evidence>
<proteinExistence type="predicted"/>
<dbReference type="InterPro" id="IPR017739">
    <property type="entry name" value="T6SS-assoc_VCA0119"/>
</dbReference>
<organism evidence="1 2">
    <name type="scientific">Klebsiella pneumoniae</name>
    <dbReference type="NCBI Taxonomy" id="573"/>
    <lineage>
        <taxon>Bacteria</taxon>
        <taxon>Pseudomonadati</taxon>
        <taxon>Pseudomonadota</taxon>
        <taxon>Gammaproteobacteria</taxon>
        <taxon>Enterobacterales</taxon>
        <taxon>Enterobacteriaceae</taxon>
        <taxon>Klebsiella/Raoultella group</taxon>
        <taxon>Klebsiella</taxon>
        <taxon>Klebsiella pneumoniae complex</taxon>
    </lineage>
</organism>
<dbReference type="Proteomes" id="UP000255192">
    <property type="component" value="Unassembled WGS sequence"/>
</dbReference>
<dbReference type="PANTHER" id="PTHR37024">
    <property type="entry name" value="TYPE VI SECRETION SYSTEM DUF2094 AND IMPA-RELATED DOMAIN PROTEIN"/>
    <property type="match status" value="1"/>
</dbReference>
<dbReference type="EMBL" id="UGMD01000002">
    <property type="protein sequence ID" value="STV36249.1"/>
    <property type="molecule type" value="Genomic_DNA"/>
</dbReference>